<dbReference type="GO" id="GO:0051301">
    <property type="term" value="P:cell division"/>
    <property type="evidence" value="ECO:0007669"/>
    <property type="project" value="UniProtKB-KW"/>
</dbReference>
<sequence>MHFTTSRNHHTCNLMMLVSGLPWLSAMKVIHFK</sequence>
<keyword evidence="1" id="KW-0131">Cell cycle</keyword>
<accession>A0A0A9DWJ6</accession>
<keyword evidence="1" id="KW-0132">Cell division</keyword>
<reference evidence="1" key="1">
    <citation type="submission" date="2014-09" db="EMBL/GenBank/DDBJ databases">
        <authorList>
            <person name="Magalhaes I.L.F."/>
            <person name="Oliveira U."/>
            <person name="Santos F.R."/>
            <person name="Vidigal T.H.D.A."/>
            <person name="Brescovit A.D."/>
            <person name="Santos A.J."/>
        </authorList>
    </citation>
    <scope>NUCLEOTIDE SEQUENCE</scope>
    <source>
        <tissue evidence="1">Shoot tissue taken approximately 20 cm above the soil surface</tissue>
    </source>
</reference>
<dbReference type="EMBL" id="GBRH01207850">
    <property type="protein sequence ID" value="JAD90045.1"/>
    <property type="molecule type" value="Transcribed_RNA"/>
</dbReference>
<protein>
    <submittedName>
        <fullName evidence="1">Cell division cycle protein 23</fullName>
    </submittedName>
</protein>
<evidence type="ECO:0000313" key="1">
    <source>
        <dbReference type="EMBL" id="JAD90045.1"/>
    </source>
</evidence>
<proteinExistence type="predicted"/>
<dbReference type="AlphaFoldDB" id="A0A0A9DWJ6"/>
<organism evidence="1">
    <name type="scientific">Arundo donax</name>
    <name type="common">Giant reed</name>
    <name type="synonym">Donax arundinaceus</name>
    <dbReference type="NCBI Taxonomy" id="35708"/>
    <lineage>
        <taxon>Eukaryota</taxon>
        <taxon>Viridiplantae</taxon>
        <taxon>Streptophyta</taxon>
        <taxon>Embryophyta</taxon>
        <taxon>Tracheophyta</taxon>
        <taxon>Spermatophyta</taxon>
        <taxon>Magnoliopsida</taxon>
        <taxon>Liliopsida</taxon>
        <taxon>Poales</taxon>
        <taxon>Poaceae</taxon>
        <taxon>PACMAD clade</taxon>
        <taxon>Arundinoideae</taxon>
        <taxon>Arundineae</taxon>
        <taxon>Arundo</taxon>
    </lineage>
</organism>
<name>A0A0A9DWJ6_ARUDO</name>
<reference evidence="1" key="2">
    <citation type="journal article" date="2015" name="Data Brief">
        <title>Shoot transcriptome of the giant reed, Arundo donax.</title>
        <authorList>
            <person name="Barrero R.A."/>
            <person name="Guerrero F.D."/>
            <person name="Moolhuijzen P."/>
            <person name="Goolsby J.A."/>
            <person name="Tidwell J."/>
            <person name="Bellgard S.E."/>
            <person name="Bellgard M.I."/>
        </authorList>
    </citation>
    <scope>NUCLEOTIDE SEQUENCE</scope>
    <source>
        <tissue evidence="1">Shoot tissue taken approximately 20 cm above the soil surface</tissue>
    </source>
</reference>